<reference evidence="10 11" key="2">
    <citation type="submission" date="2018-03" db="EMBL/GenBank/DDBJ databases">
        <title>The ancient ancestry and fast evolution of plastids.</title>
        <authorList>
            <person name="Moore K.R."/>
            <person name="Magnabosco C."/>
            <person name="Momper L."/>
            <person name="Gold D.A."/>
            <person name="Bosak T."/>
            <person name="Fournier G.P."/>
        </authorList>
    </citation>
    <scope>NUCLEOTIDE SEQUENCE [LARGE SCALE GENOMIC DNA]</scope>
    <source>
        <strain evidence="10 11">ULC007</strain>
    </source>
</reference>
<evidence type="ECO:0000256" key="4">
    <source>
        <dbReference type="ARBA" id="ARBA00022679"/>
    </source>
</evidence>
<keyword evidence="3" id="KW-0328">Glycosyltransferase</keyword>
<feature type="transmembrane region" description="Helical" evidence="8">
    <location>
        <begin position="97"/>
        <end position="117"/>
    </location>
</feature>
<feature type="transmembrane region" description="Helical" evidence="8">
    <location>
        <begin position="306"/>
        <end position="327"/>
    </location>
</feature>
<evidence type="ECO:0000256" key="8">
    <source>
        <dbReference type="SAM" id="Phobius"/>
    </source>
</evidence>
<dbReference type="EMBL" id="PVWG01000002">
    <property type="protein sequence ID" value="PSB21615.1"/>
    <property type="molecule type" value="Genomic_DNA"/>
</dbReference>
<feature type="domain" description="Glycosyltransferase RgtA/B/C/D-like" evidence="9">
    <location>
        <begin position="45"/>
        <end position="214"/>
    </location>
</feature>
<protein>
    <submittedName>
        <fullName evidence="10">4-amino-4-deoxy-L-arabinose transferase</fullName>
    </submittedName>
</protein>
<dbReference type="GO" id="GO:0009103">
    <property type="term" value="P:lipopolysaccharide biosynthetic process"/>
    <property type="evidence" value="ECO:0007669"/>
    <property type="project" value="UniProtKB-ARBA"/>
</dbReference>
<evidence type="ECO:0000256" key="2">
    <source>
        <dbReference type="ARBA" id="ARBA00022475"/>
    </source>
</evidence>
<feature type="transmembrane region" description="Helical" evidence="8">
    <location>
        <begin position="278"/>
        <end position="300"/>
    </location>
</feature>
<gene>
    <name evidence="10" type="ORF">C7B65_03255</name>
</gene>
<comment type="subcellular location">
    <subcellularLocation>
        <location evidence="1">Cell membrane</location>
        <topology evidence="1">Multi-pass membrane protein</topology>
    </subcellularLocation>
</comment>
<keyword evidence="5 8" id="KW-0812">Transmembrane</keyword>
<feature type="transmembrane region" description="Helical" evidence="8">
    <location>
        <begin position="237"/>
        <end position="258"/>
    </location>
</feature>
<feature type="transmembrane region" description="Helical" evidence="8">
    <location>
        <begin position="196"/>
        <end position="217"/>
    </location>
</feature>
<feature type="transmembrane region" description="Helical" evidence="8">
    <location>
        <begin position="339"/>
        <end position="361"/>
    </location>
</feature>
<evidence type="ECO:0000256" key="3">
    <source>
        <dbReference type="ARBA" id="ARBA00022676"/>
    </source>
</evidence>
<keyword evidence="7 8" id="KW-0472">Membrane</keyword>
<dbReference type="GO" id="GO:0016763">
    <property type="term" value="F:pentosyltransferase activity"/>
    <property type="evidence" value="ECO:0007669"/>
    <property type="project" value="TreeGrafter"/>
</dbReference>
<keyword evidence="6 8" id="KW-1133">Transmembrane helix</keyword>
<dbReference type="Pfam" id="PF13231">
    <property type="entry name" value="PMT_2"/>
    <property type="match status" value="1"/>
</dbReference>
<reference evidence="10 11" key="1">
    <citation type="submission" date="2018-02" db="EMBL/GenBank/DDBJ databases">
        <authorList>
            <person name="Cohen D.B."/>
            <person name="Kent A.D."/>
        </authorList>
    </citation>
    <scope>NUCLEOTIDE SEQUENCE [LARGE SCALE GENOMIC DNA]</scope>
    <source>
        <strain evidence="10 11">ULC007</strain>
    </source>
</reference>
<keyword evidence="4 10" id="KW-0808">Transferase</keyword>
<keyword evidence="2" id="KW-1003">Cell membrane</keyword>
<dbReference type="PANTHER" id="PTHR33908">
    <property type="entry name" value="MANNOSYLTRANSFERASE YKCB-RELATED"/>
    <property type="match status" value="1"/>
</dbReference>
<name>A0A2T1DMC7_9CYAN</name>
<dbReference type="OrthoDB" id="9811222at2"/>
<evidence type="ECO:0000259" key="9">
    <source>
        <dbReference type="Pfam" id="PF13231"/>
    </source>
</evidence>
<feature type="transmembrane region" description="Helical" evidence="8">
    <location>
        <begin position="157"/>
        <end position="184"/>
    </location>
</feature>
<evidence type="ECO:0000256" key="7">
    <source>
        <dbReference type="ARBA" id="ARBA00023136"/>
    </source>
</evidence>
<dbReference type="PANTHER" id="PTHR33908:SF11">
    <property type="entry name" value="MEMBRANE PROTEIN"/>
    <property type="match status" value="1"/>
</dbReference>
<evidence type="ECO:0000313" key="10">
    <source>
        <dbReference type="EMBL" id="PSB21615.1"/>
    </source>
</evidence>
<dbReference type="InterPro" id="IPR050297">
    <property type="entry name" value="LipidA_mod_glycosyltrf_83"/>
</dbReference>
<evidence type="ECO:0000256" key="5">
    <source>
        <dbReference type="ARBA" id="ARBA00022692"/>
    </source>
</evidence>
<dbReference type="Proteomes" id="UP000238634">
    <property type="component" value="Unassembled WGS sequence"/>
</dbReference>
<accession>A0A2T1DMC7</accession>
<organism evidence="10 11">
    <name type="scientific">Phormidesmis priestleyi ULC007</name>
    <dbReference type="NCBI Taxonomy" id="1920490"/>
    <lineage>
        <taxon>Bacteria</taxon>
        <taxon>Bacillati</taxon>
        <taxon>Cyanobacteriota</taxon>
        <taxon>Cyanophyceae</taxon>
        <taxon>Leptolyngbyales</taxon>
        <taxon>Leptolyngbyaceae</taxon>
        <taxon>Phormidesmis</taxon>
    </lineage>
</organism>
<feature type="transmembrane region" description="Helical" evidence="8">
    <location>
        <begin position="124"/>
        <end position="145"/>
    </location>
</feature>
<dbReference type="AlphaFoldDB" id="A0A2T1DMC7"/>
<dbReference type="InterPro" id="IPR038731">
    <property type="entry name" value="RgtA/B/C-like"/>
</dbReference>
<evidence type="ECO:0000256" key="1">
    <source>
        <dbReference type="ARBA" id="ARBA00004651"/>
    </source>
</evidence>
<evidence type="ECO:0000313" key="11">
    <source>
        <dbReference type="Proteomes" id="UP000238634"/>
    </source>
</evidence>
<keyword evidence="11" id="KW-1185">Reference proteome</keyword>
<proteinExistence type="predicted"/>
<sequence length="488" mass="56057">MPKSWLFVIIAFAVLRLVFWLTAFPNPDEAYYWLWGQHLDWSYYDHPPLNAWVQGAFTAVFGRSNFTLRLPNLISSGAIGYTYYRIVHYLYRDKIEQHFWLVIILVLASPLYFLFLGLAWHDHLLITFSLISAYLFITFLDGYVTEQKGESWRLYSSAIAIALAGLCKYNAVFVPLGFLAAMIADRRLRPFLRDRRLYFAIAIASSALIPILVWNLSNDFQSFHYYVDRSIHPVNGGIKLGSCLAFIGVSFFVVSPFYWRGFYRSFKQPSHLIRTDSVYPIVAFWMFAVSTIILTVISLISAALYYWNITAYLLLFPLLPACFIRASNFGSKALSGFQLYGLLFATLLVVHYCALPLSALVSKDADPDSRMLFGWNEVAVVVTQQASELQTSPLLITTDYRSASALAYQLNDKTVRAISDRVDQFDFWYPDDLPFRDKNAVILSDDWFPVQSKLLAKFDRVSPPITVPIIRFGVWIKNYYVQRGYGLK</sequence>
<dbReference type="STRING" id="1920490.GCA_001895925_01637"/>
<dbReference type="RefSeq" id="WP_073069464.1">
    <property type="nucleotide sequence ID" value="NZ_MPPI01000002.1"/>
</dbReference>
<dbReference type="GO" id="GO:0005886">
    <property type="term" value="C:plasma membrane"/>
    <property type="evidence" value="ECO:0007669"/>
    <property type="project" value="UniProtKB-SubCell"/>
</dbReference>
<evidence type="ECO:0000256" key="6">
    <source>
        <dbReference type="ARBA" id="ARBA00022989"/>
    </source>
</evidence>
<comment type="caution">
    <text evidence="10">The sequence shown here is derived from an EMBL/GenBank/DDBJ whole genome shotgun (WGS) entry which is preliminary data.</text>
</comment>